<organism evidence="5 6">
    <name type="scientific">Paenibacillus glycanilyticus</name>
    <dbReference type="NCBI Taxonomy" id="126569"/>
    <lineage>
        <taxon>Bacteria</taxon>
        <taxon>Bacillati</taxon>
        <taxon>Bacillota</taxon>
        <taxon>Bacilli</taxon>
        <taxon>Bacillales</taxon>
        <taxon>Paenibacillaceae</taxon>
        <taxon>Paenibacillus</taxon>
    </lineage>
</organism>
<dbReference type="PANTHER" id="PTHR43280:SF28">
    <property type="entry name" value="HTH-TYPE TRANSCRIPTIONAL ACTIVATOR RHAS"/>
    <property type="match status" value="1"/>
</dbReference>
<dbReference type="InterPro" id="IPR020449">
    <property type="entry name" value="Tscrpt_reg_AraC-type_HTH"/>
</dbReference>
<dbReference type="InterPro" id="IPR009057">
    <property type="entry name" value="Homeodomain-like_sf"/>
</dbReference>
<keyword evidence="3" id="KW-0804">Transcription</keyword>
<dbReference type="InterPro" id="IPR018060">
    <property type="entry name" value="HTH_AraC"/>
</dbReference>
<comment type="caution">
    <text evidence="5">The sequence shown here is derived from an EMBL/GenBank/DDBJ whole genome shotgun (WGS) entry which is preliminary data.</text>
</comment>
<reference evidence="5 6" key="1">
    <citation type="submission" date="2023-03" db="EMBL/GenBank/DDBJ databases">
        <title>Draft genome sequence of the bacteria which degrade cell wall of Tricholomamatutake.</title>
        <authorList>
            <person name="Konishi Y."/>
            <person name="Fukuta Y."/>
            <person name="Shirasaka N."/>
        </authorList>
    </citation>
    <scope>NUCLEOTIDE SEQUENCE [LARGE SCALE GENOMIC DNA]</scope>
    <source>
        <strain evidence="6">mu1</strain>
    </source>
</reference>
<dbReference type="Gene3D" id="1.10.10.60">
    <property type="entry name" value="Homeodomain-like"/>
    <property type="match status" value="2"/>
</dbReference>
<evidence type="ECO:0000256" key="2">
    <source>
        <dbReference type="ARBA" id="ARBA00023125"/>
    </source>
</evidence>
<proteinExistence type="predicted"/>
<protein>
    <recommendedName>
        <fullName evidence="4">HTH araC/xylS-type domain-containing protein</fullName>
    </recommendedName>
</protein>
<feature type="domain" description="HTH araC/xylS-type" evidence="4">
    <location>
        <begin position="186"/>
        <end position="284"/>
    </location>
</feature>
<name>A0ABQ6GA72_9BACL</name>
<keyword evidence="6" id="KW-1185">Reference proteome</keyword>
<dbReference type="Pfam" id="PF12833">
    <property type="entry name" value="HTH_18"/>
    <property type="match status" value="1"/>
</dbReference>
<dbReference type="InterPro" id="IPR037923">
    <property type="entry name" value="HTH-like"/>
</dbReference>
<dbReference type="SUPFAM" id="SSF51215">
    <property type="entry name" value="Regulatory protein AraC"/>
    <property type="match status" value="1"/>
</dbReference>
<dbReference type="Pfam" id="PF02311">
    <property type="entry name" value="AraC_binding"/>
    <property type="match status" value="1"/>
</dbReference>
<dbReference type="PROSITE" id="PS01124">
    <property type="entry name" value="HTH_ARAC_FAMILY_2"/>
    <property type="match status" value="1"/>
</dbReference>
<evidence type="ECO:0000313" key="5">
    <source>
        <dbReference type="EMBL" id="GLX67864.1"/>
    </source>
</evidence>
<dbReference type="PANTHER" id="PTHR43280">
    <property type="entry name" value="ARAC-FAMILY TRANSCRIPTIONAL REGULATOR"/>
    <property type="match status" value="1"/>
</dbReference>
<evidence type="ECO:0000259" key="4">
    <source>
        <dbReference type="PROSITE" id="PS01124"/>
    </source>
</evidence>
<evidence type="ECO:0000256" key="1">
    <source>
        <dbReference type="ARBA" id="ARBA00023015"/>
    </source>
</evidence>
<dbReference type="Proteomes" id="UP001157114">
    <property type="component" value="Unassembled WGS sequence"/>
</dbReference>
<dbReference type="SUPFAM" id="SSF46689">
    <property type="entry name" value="Homeodomain-like"/>
    <property type="match status" value="2"/>
</dbReference>
<keyword evidence="1" id="KW-0805">Transcription regulation</keyword>
<evidence type="ECO:0000256" key="3">
    <source>
        <dbReference type="ARBA" id="ARBA00023163"/>
    </source>
</evidence>
<dbReference type="InterPro" id="IPR018062">
    <property type="entry name" value="HTH_AraC-typ_CS"/>
</dbReference>
<dbReference type="RefSeq" id="WP_284238626.1">
    <property type="nucleotide sequence ID" value="NZ_BSSQ01000010.1"/>
</dbReference>
<evidence type="ECO:0000313" key="6">
    <source>
        <dbReference type="Proteomes" id="UP001157114"/>
    </source>
</evidence>
<dbReference type="SMART" id="SM00342">
    <property type="entry name" value="HTH_ARAC"/>
    <property type="match status" value="1"/>
</dbReference>
<dbReference type="PRINTS" id="PR00032">
    <property type="entry name" value="HTHARAC"/>
</dbReference>
<dbReference type="PROSITE" id="PS00041">
    <property type="entry name" value="HTH_ARAC_FAMILY_1"/>
    <property type="match status" value="1"/>
</dbReference>
<accession>A0ABQ6GA72</accession>
<dbReference type="Gene3D" id="2.60.120.10">
    <property type="entry name" value="Jelly Rolls"/>
    <property type="match status" value="1"/>
</dbReference>
<gene>
    <name evidence="5" type="ORF">MU1_22090</name>
</gene>
<dbReference type="EMBL" id="BSSQ01000010">
    <property type="protein sequence ID" value="GLX67864.1"/>
    <property type="molecule type" value="Genomic_DNA"/>
</dbReference>
<sequence>MQLDNELIYGNAEDLFFMEYNKRKGHFNMTVEHIHGQYELYYLFSGERQYFIRDRTYPIAAGDLVLIPGNELHKTSDTGVPNHARIVLYYNEKYFEQFGKQEAELLLSPFLSSRRVFRLTHQERLRFEQLLYGLLQEVQDQPQGHEMPIRHAVAEALLFAARHAINSKPEAEEGSSLPSPAAAKAMEIAGYIAGHFREPLTLDSLSRQFHLSTSYLSRTFKKHTGFGLTEYIGITRVKEAQQQLKETDERITEIAADVGFESLSQFERVFKTHVRLSPRDYRNQYGQKG</sequence>
<keyword evidence="2" id="KW-0238">DNA-binding</keyword>
<dbReference type="InterPro" id="IPR014710">
    <property type="entry name" value="RmlC-like_jellyroll"/>
</dbReference>
<dbReference type="InterPro" id="IPR003313">
    <property type="entry name" value="AraC-bd"/>
</dbReference>